<proteinExistence type="predicted"/>
<dbReference type="Proteomes" id="UP000223158">
    <property type="component" value="Segment"/>
</dbReference>
<keyword evidence="2" id="KW-1185">Reference proteome</keyword>
<reference evidence="1 2" key="1">
    <citation type="submission" date="2015-11" db="EMBL/GenBank/DDBJ databases">
        <title>Lactobacillus brevis bacteriophage SA-C12: a mosaic Myoviridae member.</title>
        <authorList>
            <person name="Mahony J."/>
        </authorList>
    </citation>
    <scope>NUCLEOTIDE SEQUENCE [LARGE SCALE GENOMIC DNA]</scope>
</reference>
<evidence type="ECO:0000313" key="1">
    <source>
        <dbReference type="EMBL" id="ALY06870.1"/>
    </source>
</evidence>
<protein>
    <submittedName>
        <fullName evidence="1">Uncharacterized protein</fullName>
    </submittedName>
</protein>
<gene>
    <name evidence="1" type="ORF">SAC12_049</name>
</gene>
<dbReference type="EMBL" id="KU052488">
    <property type="protein sequence ID" value="ALY06870.1"/>
    <property type="molecule type" value="Genomic_DNA"/>
</dbReference>
<accession>A0A1I9KKF2</accession>
<sequence length="111" mass="12988">MLKMDQELFLKNKIKYCCRETKTLVGIANALGYGKRNAEIIVERFKSRTAGLMYIFTINKKYTFVYYAAKGTPEREKYCLYDSDKYECSGGYQDVLKSFNNLFNDRVAIKK</sequence>
<name>A0A1I9KKF2_9CAUD</name>
<organism evidence="1 2">
    <name type="scientific">Lactobacillus phage SA-C12</name>
    <dbReference type="NCBI Taxonomy" id="1755697"/>
    <lineage>
        <taxon>Viruses</taxon>
        <taxon>Duplodnaviria</taxon>
        <taxon>Heunggongvirae</taxon>
        <taxon>Uroviricota</taxon>
        <taxon>Caudoviricetes</taxon>
        <taxon>Tybeckvirinae</taxon>
        <taxon>Lenusvirus</taxon>
        <taxon>Lenusvirus SAC12</taxon>
    </lineage>
</organism>
<evidence type="ECO:0000313" key="2">
    <source>
        <dbReference type="Proteomes" id="UP000223158"/>
    </source>
</evidence>